<dbReference type="InterPro" id="IPR001851">
    <property type="entry name" value="ABC_transp_permease"/>
</dbReference>
<evidence type="ECO:0000256" key="9">
    <source>
        <dbReference type="SAM" id="Phobius"/>
    </source>
</evidence>
<evidence type="ECO:0000256" key="5">
    <source>
        <dbReference type="ARBA" id="ARBA00022970"/>
    </source>
</evidence>
<evidence type="ECO:0000256" key="4">
    <source>
        <dbReference type="ARBA" id="ARBA00022692"/>
    </source>
</evidence>
<evidence type="ECO:0000256" key="2">
    <source>
        <dbReference type="ARBA" id="ARBA00022448"/>
    </source>
</evidence>
<evidence type="ECO:0000256" key="6">
    <source>
        <dbReference type="ARBA" id="ARBA00022989"/>
    </source>
</evidence>
<dbReference type="CDD" id="cd06582">
    <property type="entry name" value="TM_PBP1_LivH_like"/>
    <property type="match status" value="1"/>
</dbReference>
<dbReference type="Proteomes" id="UP000248021">
    <property type="component" value="Unassembled WGS sequence"/>
</dbReference>
<reference evidence="11 12" key="1">
    <citation type="submission" date="2018-05" db="EMBL/GenBank/DDBJ databases">
        <title>Genomic Encyclopedia of Type Strains, Phase IV (KMG-IV): sequencing the most valuable type-strain genomes for metagenomic binning, comparative biology and taxonomic classification.</title>
        <authorList>
            <person name="Goeker M."/>
        </authorList>
    </citation>
    <scope>NUCLEOTIDE SEQUENCE [LARGE SCALE GENOMIC DNA]</scope>
    <source>
        <strain evidence="11 12">DSM 6462</strain>
    </source>
</reference>
<comment type="caution">
    <text evidence="11">The sequence shown here is derived from an EMBL/GenBank/DDBJ whole genome shotgun (WGS) entry which is preliminary data.</text>
</comment>
<evidence type="ECO:0000256" key="1">
    <source>
        <dbReference type="ARBA" id="ARBA00004651"/>
    </source>
</evidence>
<feature type="transmembrane region" description="Helical" evidence="9">
    <location>
        <begin position="291"/>
        <end position="310"/>
    </location>
</feature>
<feature type="chain" id="PRO_5041067762" evidence="10">
    <location>
        <begin position="19"/>
        <end position="450"/>
    </location>
</feature>
<dbReference type="Pfam" id="PF02653">
    <property type="entry name" value="BPD_transp_2"/>
    <property type="match status" value="1"/>
</dbReference>
<dbReference type="InterPro" id="IPR052157">
    <property type="entry name" value="BCAA_transport_permease"/>
</dbReference>
<protein>
    <submittedName>
        <fullName evidence="11">Branched-chain amino acid transport system permease protein</fullName>
    </submittedName>
</protein>
<keyword evidence="3" id="KW-1003">Cell membrane</keyword>
<name>A0A2V3U4X0_9HYPH</name>
<evidence type="ECO:0000313" key="12">
    <source>
        <dbReference type="Proteomes" id="UP000248021"/>
    </source>
</evidence>
<evidence type="ECO:0000256" key="8">
    <source>
        <dbReference type="ARBA" id="ARBA00037998"/>
    </source>
</evidence>
<dbReference type="PROSITE" id="PS51257">
    <property type="entry name" value="PROKAR_LIPOPROTEIN"/>
    <property type="match status" value="1"/>
</dbReference>
<dbReference type="AlphaFoldDB" id="A0A2V3U4X0"/>
<keyword evidence="6 9" id="KW-1133">Transmembrane helix</keyword>
<evidence type="ECO:0000256" key="7">
    <source>
        <dbReference type="ARBA" id="ARBA00023136"/>
    </source>
</evidence>
<feature type="transmembrane region" description="Helical" evidence="9">
    <location>
        <begin position="344"/>
        <end position="365"/>
    </location>
</feature>
<gene>
    <name evidence="11" type="ORF">C7450_106142</name>
</gene>
<feature type="transmembrane region" description="Helical" evidence="9">
    <location>
        <begin position="208"/>
        <end position="230"/>
    </location>
</feature>
<proteinExistence type="inferred from homology"/>
<comment type="subcellular location">
    <subcellularLocation>
        <location evidence="1">Cell membrane</location>
        <topology evidence="1">Multi-pass membrane protein</topology>
    </subcellularLocation>
</comment>
<keyword evidence="5" id="KW-0029">Amino-acid transport</keyword>
<evidence type="ECO:0000313" key="11">
    <source>
        <dbReference type="EMBL" id="PXW57969.1"/>
    </source>
</evidence>
<evidence type="ECO:0000256" key="10">
    <source>
        <dbReference type="SAM" id="SignalP"/>
    </source>
</evidence>
<feature type="transmembrane region" description="Helical" evidence="9">
    <location>
        <begin position="417"/>
        <end position="435"/>
    </location>
</feature>
<dbReference type="RefSeq" id="WP_110375289.1">
    <property type="nucleotide sequence ID" value="NZ_CAKNFM010000006.1"/>
</dbReference>
<feature type="transmembrane region" description="Helical" evidence="9">
    <location>
        <begin position="181"/>
        <end position="202"/>
    </location>
</feature>
<keyword evidence="2" id="KW-0813">Transport</keyword>
<dbReference type="GO" id="GO:0005886">
    <property type="term" value="C:plasma membrane"/>
    <property type="evidence" value="ECO:0007669"/>
    <property type="project" value="UniProtKB-SubCell"/>
</dbReference>
<feature type="signal peptide" evidence="10">
    <location>
        <begin position="1"/>
        <end position="18"/>
    </location>
</feature>
<keyword evidence="4 9" id="KW-0812">Transmembrane</keyword>
<keyword evidence="7 9" id="KW-0472">Membrane</keyword>
<sequence length="450" mass="46864">MRRLVVLFLIGFSVMAMAACTRLVDADQERVCRAVLPAINLDSEIVDIAAPLSGPLPNSLRIDYTVKDPSGRLRGRVLLCRFAGTGLAIDKALLVGIATERGPVADANFYFLKRFYLDAPDGGQGEVTVAEPPPQLSRTVGIGLQQAVSALPLLAIYGLIAATYALIFGLIGRINLAFGQFAVLGGTATALGVAIALAGGVYSPFVGIGIGLAFALATSGLHGVVLGRMAIAPLRKASSQRVLIASLGLSIAMAEYLRLTQGSYAQWLPPVWNNPLPLAQADGFAVTMTPINLAISVIGFGVAITLIMAMRLTGFGRAWRAYADDPGAAALCGIDGGRLFDRTFLTACMLAGFAGFIMAIYYGNVGYTTGMSLGLKALIAAVLGGIGSVGGAFLGGLIVGAAEVLWSATMPIETRDIAIYALLVLILIIRPQGLFGTDPLTTLGERSTKT</sequence>
<dbReference type="PANTHER" id="PTHR11795">
    <property type="entry name" value="BRANCHED-CHAIN AMINO ACID TRANSPORT SYSTEM PERMEASE PROTEIN LIVH"/>
    <property type="match status" value="1"/>
</dbReference>
<dbReference type="OrthoDB" id="9811695at2"/>
<dbReference type="PANTHER" id="PTHR11795:SF445">
    <property type="entry name" value="AMINO ACID ABC TRANSPORTER PERMEASE PROTEIN"/>
    <property type="match status" value="1"/>
</dbReference>
<comment type="similarity">
    <text evidence="8">Belongs to the binding-protein-dependent transport system permease family. LivHM subfamily.</text>
</comment>
<feature type="transmembrane region" description="Helical" evidence="9">
    <location>
        <begin position="154"/>
        <end position="174"/>
    </location>
</feature>
<accession>A0A2V3U4X0</accession>
<keyword evidence="10" id="KW-0732">Signal</keyword>
<feature type="transmembrane region" description="Helical" evidence="9">
    <location>
        <begin position="377"/>
        <end position="405"/>
    </location>
</feature>
<organism evidence="11 12">
    <name type="scientific">Chelatococcus asaccharovorans</name>
    <dbReference type="NCBI Taxonomy" id="28210"/>
    <lineage>
        <taxon>Bacteria</taxon>
        <taxon>Pseudomonadati</taxon>
        <taxon>Pseudomonadota</taxon>
        <taxon>Alphaproteobacteria</taxon>
        <taxon>Hyphomicrobiales</taxon>
        <taxon>Chelatococcaceae</taxon>
        <taxon>Chelatococcus</taxon>
    </lineage>
</organism>
<dbReference type="EMBL" id="QJJK01000006">
    <property type="protein sequence ID" value="PXW57969.1"/>
    <property type="molecule type" value="Genomic_DNA"/>
</dbReference>
<keyword evidence="12" id="KW-1185">Reference proteome</keyword>
<dbReference type="GO" id="GO:0006865">
    <property type="term" value="P:amino acid transport"/>
    <property type="evidence" value="ECO:0007669"/>
    <property type="project" value="UniProtKB-KW"/>
</dbReference>
<dbReference type="GO" id="GO:0022857">
    <property type="term" value="F:transmembrane transporter activity"/>
    <property type="evidence" value="ECO:0007669"/>
    <property type="project" value="InterPro"/>
</dbReference>
<evidence type="ECO:0000256" key="3">
    <source>
        <dbReference type="ARBA" id="ARBA00022475"/>
    </source>
</evidence>